<reference evidence="3" key="1">
    <citation type="submission" date="2019-12" db="UniProtKB">
        <authorList>
            <consortium name="WormBaseParasite"/>
        </authorList>
    </citation>
    <scope>IDENTIFICATION</scope>
</reference>
<organism evidence="2 3">
    <name type="scientific">Trichuris muris</name>
    <name type="common">Mouse whipworm</name>
    <dbReference type="NCBI Taxonomy" id="70415"/>
    <lineage>
        <taxon>Eukaryota</taxon>
        <taxon>Metazoa</taxon>
        <taxon>Ecdysozoa</taxon>
        <taxon>Nematoda</taxon>
        <taxon>Enoplea</taxon>
        <taxon>Dorylaimia</taxon>
        <taxon>Trichinellida</taxon>
        <taxon>Trichuridae</taxon>
        <taxon>Trichuris</taxon>
    </lineage>
</organism>
<evidence type="ECO:0000256" key="1">
    <source>
        <dbReference type="SAM" id="MobiDB-lite"/>
    </source>
</evidence>
<accession>A0A5S6R2S1</accession>
<proteinExistence type="predicted"/>
<keyword evidence="2" id="KW-1185">Reference proteome</keyword>
<feature type="compositionally biased region" description="Polar residues" evidence="1">
    <location>
        <begin position="109"/>
        <end position="118"/>
    </location>
</feature>
<dbReference type="Proteomes" id="UP000046395">
    <property type="component" value="Unassembled WGS sequence"/>
</dbReference>
<evidence type="ECO:0000313" key="3">
    <source>
        <dbReference type="WBParaSite" id="TMUE_3000013728.1"/>
    </source>
</evidence>
<dbReference type="AlphaFoldDB" id="A0A5S6R2S1"/>
<sequence>MGKRSGEHFDGGARSFSLARVTTTTSHLPDTASIVDTKGDLQRGEVCKTCCLLPLEHQEAVPSAGDRPGRRPKSRQWKGERGRNNSNGRPQSGGPPGQLEWIIRRVTTRPLQGQNGPTASPGEL</sequence>
<dbReference type="WBParaSite" id="TMUE_3000013728.1">
    <property type="protein sequence ID" value="TMUE_3000013728.1"/>
    <property type="gene ID" value="WBGene00302022"/>
</dbReference>
<protein>
    <submittedName>
        <fullName evidence="3">Uncharacterized protein</fullName>
    </submittedName>
</protein>
<name>A0A5S6R2S1_TRIMR</name>
<feature type="region of interest" description="Disordered" evidence="1">
    <location>
        <begin position="58"/>
        <end position="124"/>
    </location>
</feature>
<evidence type="ECO:0000313" key="2">
    <source>
        <dbReference type="Proteomes" id="UP000046395"/>
    </source>
</evidence>